<dbReference type="EMBL" id="JAIWYP010000007">
    <property type="protein sequence ID" value="KAH3793886.1"/>
    <property type="molecule type" value="Genomic_DNA"/>
</dbReference>
<comment type="caution">
    <text evidence="1">The sequence shown here is derived from an EMBL/GenBank/DDBJ whole genome shotgun (WGS) entry which is preliminary data.</text>
</comment>
<evidence type="ECO:0000313" key="1">
    <source>
        <dbReference type="EMBL" id="KAH3793886.1"/>
    </source>
</evidence>
<reference evidence="1" key="2">
    <citation type="submission" date="2020-11" db="EMBL/GenBank/DDBJ databases">
        <authorList>
            <person name="McCartney M.A."/>
            <person name="Auch B."/>
            <person name="Kono T."/>
            <person name="Mallez S."/>
            <person name="Becker A."/>
            <person name="Gohl D.M."/>
            <person name="Silverstein K.A.T."/>
            <person name="Koren S."/>
            <person name="Bechman K.B."/>
            <person name="Herman A."/>
            <person name="Abrahante J.E."/>
            <person name="Garbe J."/>
        </authorList>
    </citation>
    <scope>NUCLEOTIDE SEQUENCE</scope>
    <source>
        <strain evidence="1">Duluth1</strain>
        <tissue evidence="1">Whole animal</tissue>
    </source>
</reference>
<name>A0A9D4FC66_DREPO</name>
<accession>A0A9D4FC66</accession>
<reference evidence="1" key="1">
    <citation type="journal article" date="2019" name="bioRxiv">
        <title>The Genome of the Zebra Mussel, Dreissena polymorpha: A Resource for Invasive Species Research.</title>
        <authorList>
            <person name="McCartney M.A."/>
            <person name="Auch B."/>
            <person name="Kono T."/>
            <person name="Mallez S."/>
            <person name="Zhang Y."/>
            <person name="Obille A."/>
            <person name="Becker A."/>
            <person name="Abrahante J.E."/>
            <person name="Garbe J."/>
            <person name="Badalamenti J.P."/>
            <person name="Herman A."/>
            <person name="Mangelson H."/>
            <person name="Liachko I."/>
            <person name="Sullivan S."/>
            <person name="Sone E.D."/>
            <person name="Koren S."/>
            <person name="Silverstein K.A.T."/>
            <person name="Beckman K.B."/>
            <person name="Gohl D.M."/>
        </authorList>
    </citation>
    <scope>NUCLEOTIDE SEQUENCE</scope>
    <source>
        <strain evidence="1">Duluth1</strain>
        <tissue evidence="1">Whole animal</tissue>
    </source>
</reference>
<gene>
    <name evidence="1" type="ORF">DPMN_147410</name>
</gene>
<sequence>MVHLAGNIIEPRHAEYGLKPWAARPASGSASLPANDVAKYCLLYGARLIYCQDCAVSQVIWSYAGSI</sequence>
<keyword evidence="2" id="KW-1185">Reference proteome</keyword>
<proteinExistence type="predicted"/>
<dbReference type="AlphaFoldDB" id="A0A9D4FC66"/>
<organism evidence="1 2">
    <name type="scientific">Dreissena polymorpha</name>
    <name type="common">Zebra mussel</name>
    <name type="synonym">Mytilus polymorpha</name>
    <dbReference type="NCBI Taxonomy" id="45954"/>
    <lineage>
        <taxon>Eukaryota</taxon>
        <taxon>Metazoa</taxon>
        <taxon>Spiralia</taxon>
        <taxon>Lophotrochozoa</taxon>
        <taxon>Mollusca</taxon>
        <taxon>Bivalvia</taxon>
        <taxon>Autobranchia</taxon>
        <taxon>Heteroconchia</taxon>
        <taxon>Euheterodonta</taxon>
        <taxon>Imparidentia</taxon>
        <taxon>Neoheterodontei</taxon>
        <taxon>Myida</taxon>
        <taxon>Dreissenoidea</taxon>
        <taxon>Dreissenidae</taxon>
        <taxon>Dreissena</taxon>
    </lineage>
</organism>
<dbReference type="Proteomes" id="UP000828390">
    <property type="component" value="Unassembled WGS sequence"/>
</dbReference>
<evidence type="ECO:0000313" key="2">
    <source>
        <dbReference type="Proteomes" id="UP000828390"/>
    </source>
</evidence>
<protein>
    <submittedName>
        <fullName evidence="1">Uncharacterized protein</fullName>
    </submittedName>
</protein>